<proteinExistence type="predicted"/>
<gene>
    <name evidence="2" type="ORF">ACFQKD_05575</name>
</gene>
<comment type="caution">
    <text evidence="2">The sequence shown here is derived from an EMBL/GenBank/DDBJ whole genome shotgun (WGS) entry which is preliminary data.</text>
</comment>
<accession>A0ABD5WZ16</accession>
<feature type="region of interest" description="Disordered" evidence="1">
    <location>
        <begin position="255"/>
        <end position="301"/>
    </location>
</feature>
<evidence type="ECO:0000313" key="3">
    <source>
        <dbReference type="Proteomes" id="UP001596388"/>
    </source>
</evidence>
<dbReference type="EMBL" id="JBHTAG010000002">
    <property type="protein sequence ID" value="MFC7096769.1"/>
    <property type="molecule type" value="Genomic_DNA"/>
</dbReference>
<organism evidence="2 3">
    <name type="scientific">Halobaculum marinum</name>
    <dbReference type="NCBI Taxonomy" id="3031996"/>
    <lineage>
        <taxon>Archaea</taxon>
        <taxon>Methanobacteriati</taxon>
        <taxon>Methanobacteriota</taxon>
        <taxon>Stenosarchaea group</taxon>
        <taxon>Halobacteria</taxon>
        <taxon>Halobacteriales</taxon>
        <taxon>Haloferacaceae</taxon>
        <taxon>Halobaculum</taxon>
    </lineage>
</organism>
<protein>
    <recommendedName>
        <fullName evidence="4">Outer membrane lipoprotein-sorting protein</fullName>
    </recommendedName>
</protein>
<dbReference type="Proteomes" id="UP001596388">
    <property type="component" value="Unassembled WGS sequence"/>
</dbReference>
<dbReference type="RefSeq" id="WP_276238770.1">
    <property type="nucleotide sequence ID" value="NZ_CP119989.1"/>
</dbReference>
<reference evidence="2 3" key="1">
    <citation type="journal article" date="2019" name="Int. J. Syst. Evol. Microbiol.">
        <title>The Global Catalogue of Microorganisms (GCM) 10K type strain sequencing project: providing services to taxonomists for standard genome sequencing and annotation.</title>
        <authorList>
            <consortium name="The Broad Institute Genomics Platform"/>
            <consortium name="The Broad Institute Genome Sequencing Center for Infectious Disease"/>
            <person name="Wu L."/>
            <person name="Ma J."/>
        </authorList>
    </citation>
    <scope>NUCLEOTIDE SEQUENCE [LARGE SCALE GENOMIC DNA]</scope>
    <source>
        <strain evidence="2 3">DT55</strain>
    </source>
</reference>
<evidence type="ECO:0000313" key="2">
    <source>
        <dbReference type="EMBL" id="MFC7096769.1"/>
    </source>
</evidence>
<feature type="compositionally biased region" description="Polar residues" evidence="1">
    <location>
        <begin position="291"/>
        <end position="301"/>
    </location>
</feature>
<sequence>MHRGLVVAALVLAVLVAGCGAGSDDGSRTVNPALAETPTFTATPAVTETYPPGTGPDGVDARVLAGRHDRALDRVNSTVHIEQRVVTANGTTLSATDIAVESAGPRVHYRVNETGGLPGEFVSPFPTFEFWTNGSVTVTRAVNAAGDVTVRRIQGQPPTIGGTDDSGEEAVFGAVVGTDARVVGTATVDDEELFVVRADHDRLNRTGRVTYRNYSLVAYVTPEGVVRSYELQFTATYDTENGSVVATTTEQFRSSVGGSVATPPPWVVDATRSVGGEPDTADGESEPAQIGTGQSGRNTYT</sequence>
<evidence type="ECO:0008006" key="4">
    <source>
        <dbReference type="Google" id="ProtNLM"/>
    </source>
</evidence>
<name>A0ABD5WZ16_9EURY</name>
<dbReference type="GeneID" id="79269338"/>
<evidence type="ECO:0000256" key="1">
    <source>
        <dbReference type="SAM" id="MobiDB-lite"/>
    </source>
</evidence>
<dbReference type="AlphaFoldDB" id="A0ABD5WZ16"/>
<dbReference type="PROSITE" id="PS51257">
    <property type="entry name" value="PROKAR_LIPOPROTEIN"/>
    <property type="match status" value="1"/>
</dbReference>
<keyword evidence="3" id="KW-1185">Reference proteome</keyword>